<dbReference type="OrthoDB" id="40902at2759"/>
<dbReference type="AlphaFoldDB" id="A0A8S1KY62"/>
<dbReference type="GO" id="GO:0005524">
    <property type="term" value="F:ATP binding"/>
    <property type="evidence" value="ECO:0007669"/>
    <property type="project" value="InterPro"/>
</dbReference>
<comment type="caution">
    <text evidence="3">The sequence shown here is derived from an EMBL/GenBank/DDBJ whole genome shotgun (WGS) entry which is preliminary data.</text>
</comment>
<dbReference type="FunFam" id="1.10.510.10:FF:000945">
    <property type="entry name" value="Uncharacterized protein"/>
    <property type="match status" value="1"/>
</dbReference>
<evidence type="ECO:0000313" key="4">
    <source>
        <dbReference type="Proteomes" id="UP000692954"/>
    </source>
</evidence>
<protein>
    <recommendedName>
        <fullName evidence="2">Protein kinase domain-containing protein</fullName>
    </recommendedName>
</protein>
<feature type="domain" description="Protein kinase" evidence="2">
    <location>
        <begin position="119"/>
        <end position="373"/>
    </location>
</feature>
<dbReference type="PROSITE" id="PS00108">
    <property type="entry name" value="PROTEIN_KINASE_ST"/>
    <property type="match status" value="1"/>
</dbReference>
<dbReference type="InterPro" id="IPR008271">
    <property type="entry name" value="Ser/Thr_kinase_AS"/>
</dbReference>
<dbReference type="Proteomes" id="UP000692954">
    <property type="component" value="Unassembled WGS sequence"/>
</dbReference>
<feature type="region of interest" description="Disordered" evidence="1">
    <location>
        <begin position="409"/>
        <end position="450"/>
    </location>
</feature>
<dbReference type="GO" id="GO:0004672">
    <property type="term" value="F:protein kinase activity"/>
    <property type="evidence" value="ECO:0007669"/>
    <property type="project" value="InterPro"/>
</dbReference>
<dbReference type="Pfam" id="PF00069">
    <property type="entry name" value="Pkinase"/>
    <property type="match status" value="1"/>
</dbReference>
<accession>A0A8S1KY62</accession>
<sequence>MFKESIFPNNQKKFTWSYLPMPILSKNGALEGEFIKSSSKTYKMKKFILIQNILGCYTKKGPIKWINYENCFIEINKDKMLGEGIAISKGDTLILYGEIEIWFNYMKRWCIQQGFTNTYKILEKIGKGNQAEVFSCRYQLGDEKFAVKQYCKHKLTNRQDKIALLKEISILRQVQHENIIHLYEVFENEDSIYVVMELLEGGDLKDYLKQPTTFLNEKQLASFIYRLFKAILSFHKIGIIHRDLKPKNIILRKSNLSQFCVVDFGLADYYNKDGKYLFQRCGTPGFVAPEILRDEFYDFKVDVFSVGVIMYIIITGEEPFGGDYNETITKNYLGQVNVDNIKISEQGQLFLKSLFEAKELRPTVKEAMNHQWFKQEKIVTEKYRIRIKEPQSKQAQLFLPSARDTISHSQLLKPTRAVSSTKHSNYRLSPIPSKKPTPNPSPCTKRKSLK</sequence>
<feature type="compositionally biased region" description="Polar residues" evidence="1">
    <location>
        <begin position="409"/>
        <end position="427"/>
    </location>
</feature>
<dbReference type="SMART" id="SM00220">
    <property type="entry name" value="S_TKc"/>
    <property type="match status" value="1"/>
</dbReference>
<evidence type="ECO:0000259" key="2">
    <source>
        <dbReference type="PROSITE" id="PS50011"/>
    </source>
</evidence>
<name>A0A8S1KY62_9CILI</name>
<evidence type="ECO:0000313" key="3">
    <source>
        <dbReference type="EMBL" id="CAD8055854.1"/>
    </source>
</evidence>
<keyword evidence="4" id="KW-1185">Reference proteome</keyword>
<evidence type="ECO:0000256" key="1">
    <source>
        <dbReference type="SAM" id="MobiDB-lite"/>
    </source>
</evidence>
<dbReference type="InterPro" id="IPR000719">
    <property type="entry name" value="Prot_kinase_dom"/>
</dbReference>
<dbReference type="EMBL" id="CAJJDN010000009">
    <property type="protein sequence ID" value="CAD8055854.1"/>
    <property type="molecule type" value="Genomic_DNA"/>
</dbReference>
<gene>
    <name evidence="3" type="ORF">PSON_ATCC_30995.1.T0090466</name>
</gene>
<reference evidence="3" key="1">
    <citation type="submission" date="2021-01" db="EMBL/GenBank/DDBJ databases">
        <authorList>
            <consortium name="Genoscope - CEA"/>
            <person name="William W."/>
        </authorList>
    </citation>
    <scope>NUCLEOTIDE SEQUENCE</scope>
</reference>
<dbReference type="PROSITE" id="PS50011">
    <property type="entry name" value="PROTEIN_KINASE_DOM"/>
    <property type="match status" value="1"/>
</dbReference>
<dbReference type="PANTHER" id="PTHR24347">
    <property type="entry name" value="SERINE/THREONINE-PROTEIN KINASE"/>
    <property type="match status" value="1"/>
</dbReference>
<proteinExistence type="predicted"/>
<organism evidence="3 4">
    <name type="scientific">Paramecium sonneborni</name>
    <dbReference type="NCBI Taxonomy" id="65129"/>
    <lineage>
        <taxon>Eukaryota</taxon>
        <taxon>Sar</taxon>
        <taxon>Alveolata</taxon>
        <taxon>Ciliophora</taxon>
        <taxon>Intramacronucleata</taxon>
        <taxon>Oligohymenophorea</taxon>
        <taxon>Peniculida</taxon>
        <taxon>Parameciidae</taxon>
        <taxon>Paramecium</taxon>
    </lineage>
</organism>